<dbReference type="KEGG" id="zju:107417441"/>
<evidence type="ECO:0000313" key="3">
    <source>
        <dbReference type="RefSeq" id="XP_015881542.2"/>
    </source>
</evidence>
<sequence length="309" mass="34949">MVLLVPKIGKLYTKQESHHLGCKSEALSSALEAFRSDVSNGLNKLSVNSKPRLEILSFSWIQQCFELINIINKAFAKLVVDIDCPMNKWEAASVEEYLKYSLNLLELLNSISLSISNLGHSRLRISHALSLVEESPSLAIESLKASHTMNSSKEFKRNMNKEDGKEKSYSGKERVIHEAMIVMESMGFWICGILLSGICGDEKPYSEMRKFSSRLVVFSSFPRLDSSICEAIMEKKSELVELKELKDAEACLVAAITIGKYRDGAEELQRRLEKFEKLLEGLGKEVDHVFKEVLNGRNQLLKSLQQRKQ</sequence>
<dbReference type="GO" id="GO:0048367">
    <property type="term" value="P:shoot system development"/>
    <property type="evidence" value="ECO:0007669"/>
    <property type="project" value="InterPro"/>
</dbReference>
<dbReference type="AlphaFoldDB" id="A0A6P4A6W6"/>
<name>A0A6P4A6W6_ZIZJJ</name>
<dbReference type="InterPro" id="IPR004320">
    <property type="entry name" value="BPS1_pln"/>
</dbReference>
<gene>
    <name evidence="3" type="primary">LOC107417441</name>
    <name evidence="4" type="synonym">LOC132800590</name>
</gene>
<dbReference type="GO" id="GO:0048364">
    <property type="term" value="P:root development"/>
    <property type="evidence" value="ECO:0007669"/>
    <property type="project" value="InterPro"/>
</dbReference>
<protein>
    <submittedName>
        <fullName evidence="3 4">Protein BPS1, chloroplastic</fullName>
    </submittedName>
</protein>
<reference evidence="2 3" key="1">
    <citation type="submission" date="2025-05" db="UniProtKB">
        <authorList>
            <consortium name="RefSeq"/>
        </authorList>
    </citation>
    <scope>NUCLEOTIDE SEQUENCE [LARGE SCALE GENOMIC DNA]</scope>
    <source>
        <tissue evidence="3 4">Seedling</tissue>
    </source>
</reference>
<dbReference type="Pfam" id="PF03087">
    <property type="entry name" value="BPS1"/>
    <property type="match status" value="1"/>
</dbReference>
<dbReference type="RefSeq" id="XP_060670640.1">
    <property type="nucleotide sequence ID" value="XM_060814657.1"/>
</dbReference>
<evidence type="ECO:0000313" key="2">
    <source>
        <dbReference type="Proteomes" id="UP001652623"/>
    </source>
</evidence>
<dbReference type="InParanoid" id="A0A6P4A6W6"/>
<proteinExistence type="predicted"/>
<dbReference type="GeneID" id="107417441"/>
<dbReference type="FunCoup" id="A0A6P4A6W6">
    <property type="interactions" value="1747"/>
</dbReference>
<dbReference type="Proteomes" id="UP001652623">
    <property type="component" value="Chromosome 2"/>
</dbReference>
<dbReference type="RefSeq" id="XP_015881542.2">
    <property type="nucleotide sequence ID" value="XM_016026056.3"/>
</dbReference>
<keyword evidence="1" id="KW-0175">Coiled coil</keyword>
<accession>A0A6P4A6W6</accession>
<organism evidence="2 3">
    <name type="scientific">Ziziphus jujuba</name>
    <name type="common">Chinese jujube</name>
    <name type="synonym">Ziziphus sativa</name>
    <dbReference type="NCBI Taxonomy" id="326968"/>
    <lineage>
        <taxon>Eukaryota</taxon>
        <taxon>Viridiplantae</taxon>
        <taxon>Streptophyta</taxon>
        <taxon>Embryophyta</taxon>
        <taxon>Tracheophyta</taxon>
        <taxon>Spermatophyta</taxon>
        <taxon>Magnoliopsida</taxon>
        <taxon>eudicotyledons</taxon>
        <taxon>Gunneridae</taxon>
        <taxon>Pentapetalae</taxon>
        <taxon>rosids</taxon>
        <taxon>fabids</taxon>
        <taxon>Rosales</taxon>
        <taxon>Rhamnaceae</taxon>
        <taxon>Paliureae</taxon>
        <taxon>Ziziphus</taxon>
    </lineage>
</organism>
<evidence type="ECO:0000256" key="1">
    <source>
        <dbReference type="SAM" id="Coils"/>
    </source>
</evidence>
<dbReference type="PANTHER" id="PTHR31509">
    <property type="entry name" value="BPS1-LIKE PROTEIN"/>
    <property type="match status" value="1"/>
</dbReference>
<evidence type="ECO:0000313" key="4">
    <source>
        <dbReference type="RefSeq" id="XP_060670640.1"/>
    </source>
</evidence>
<keyword evidence="2" id="KW-1185">Reference proteome</keyword>
<feature type="coiled-coil region" evidence="1">
    <location>
        <begin position="258"/>
        <end position="285"/>
    </location>
</feature>